<proteinExistence type="predicted"/>
<dbReference type="InParanoid" id="M1CPI7"/>
<evidence type="ECO:0000313" key="2">
    <source>
        <dbReference type="Proteomes" id="UP000011115"/>
    </source>
</evidence>
<dbReference type="EnsemblPlants" id="PGSC0003DMT400071946">
    <property type="protein sequence ID" value="PGSC0003DMT400071946"/>
    <property type="gene ID" value="PGSC0003DMG400027995"/>
</dbReference>
<dbReference type="Gramene" id="PGSC0003DMT400071946">
    <property type="protein sequence ID" value="PGSC0003DMT400071946"/>
    <property type="gene ID" value="PGSC0003DMG400027995"/>
</dbReference>
<dbReference type="HOGENOM" id="CLU_188700_0_0_1"/>
<dbReference type="Proteomes" id="UP000011115">
    <property type="component" value="Unassembled WGS sequence"/>
</dbReference>
<name>M1CPI7_SOLTU</name>
<reference evidence="1" key="2">
    <citation type="submission" date="2015-06" db="UniProtKB">
        <authorList>
            <consortium name="EnsemblPlants"/>
        </authorList>
    </citation>
    <scope>IDENTIFICATION</scope>
    <source>
        <strain evidence="1">DM1-3 516 R44</strain>
    </source>
</reference>
<dbReference type="AlphaFoldDB" id="M1CPI7"/>
<accession>M1CPI7</accession>
<evidence type="ECO:0000313" key="1">
    <source>
        <dbReference type="EnsemblPlants" id="PGSC0003DMT400071946"/>
    </source>
</evidence>
<protein>
    <submittedName>
        <fullName evidence="1">Uncharacterized protein</fullName>
    </submittedName>
</protein>
<organism evidence="1 2">
    <name type="scientific">Solanum tuberosum</name>
    <name type="common">Potato</name>
    <dbReference type="NCBI Taxonomy" id="4113"/>
    <lineage>
        <taxon>Eukaryota</taxon>
        <taxon>Viridiplantae</taxon>
        <taxon>Streptophyta</taxon>
        <taxon>Embryophyta</taxon>
        <taxon>Tracheophyta</taxon>
        <taxon>Spermatophyta</taxon>
        <taxon>Magnoliopsida</taxon>
        <taxon>eudicotyledons</taxon>
        <taxon>Gunneridae</taxon>
        <taxon>Pentapetalae</taxon>
        <taxon>asterids</taxon>
        <taxon>lamiids</taxon>
        <taxon>Solanales</taxon>
        <taxon>Solanaceae</taxon>
        <taxon>Solanoideae</taxon>
        <taxon>Solaneae</taxon>
        <taxon>Solanum</taxon>
    </lineage>
</organism>
<sequence length="72" mass="8507">MYHFEGRIARRDGYYISRDVSHATMVTIIEDRIARRDGCMERYVPHGSRTERQRADLSWWDKASVITSIFGL</sequence>
<dbReference type="PaxDb" id="4113-PGSC0003DMT400071946"/>
<keyword evidence="2" id="KW-1185">Reference proteome</keyword>
<reference evidence="2" key="1">
    <citation type="journal article" date="2011" name="Nature">
        <title>Genome sequence and analysis of the tuber crop potato.</title>
        <authorList>
            <consortium name="The Potato Genome Sequencing Consortium"/>
        </authorList>
    </citation>
    <scope>NUCLEOTIDE SEQUENCE [LARGE SCALE GENOMIC DNA]</scope>
    <source>
        <strain evidence="2">cv. DM1-3 516 R44</strain>
    </source>
</reference>